<keyword evidence="4" id="KW-1185">Reference proteome</keyword>
<dbReference type="EMBL" id="JAAGWB010000021">
    <property type="protein sequence ID" value="NEN51170.1"/>
    <property type="molecule type" value="Genomic_DNA"/>
</dbReference>
<protein>
    <submittedName>
        <fullName evidence="3">NAD-dependent epimerase/dehydratase family protein</fullName>
    </submittedName>
</protein>
<dbReference type="AlphaFoldDB" id="A0A6P0H5W9"/>
<dbReference type="InterPro" id="IPR001509">
    <property type="entry name" value="Epimerase_deHydtase"/>
</dbReference>
<reference evidence="3 5" key="2">
    <citation type="submission" date="2020-02" db="EMBL/GenBank/DDBJ databases">
        <title>The WGS of Modestobacter muralis DSM 100205.</title>
        <authorList>
            <person name="Jiang Z."/>
        </authorList>
    </citation>
    <scope>NUCLEOTIDE SEQUENCE [LARGE SCALE GENOMIC DNA]</scope>
    <source>
        <strain evidence="3 5">DSM 100205</strain>
    </source>
</reference>
<dbReference type="GO" id="GO:0004029">
    <property type="term" value="F:aldehyde dehydrogenase (NAD+) activity"/>
    <property type="evidence" value="ECO:0007669"/>
    <property type="project" value="TreeGrafter"/>
</dbReference>
<feature type="domain" description="NAD-dependent epimerase/dehydratase" evidence="1">
    <location>
        <begin position="15"/>
        <end position="257"/>
    </location>
</feature>
<evidence type="ECO:0000313" key="3">
    <source>
        <dbReference type="EMBL" id="NEN51170.1"/>
    </source>
</evidence>
<dbReference type="Proteomes" id="UP000471152">
    <property type="component" value="Unassembled WGS sequence"/>
</dbReference>
<dbReference type="Pfam" id="PF01370">
    <property type="entry name" value="Epimerase"/>
    <property type="match status" value="1"/>
</dbReference>
<name>A0A6P0H5W9_9ACTN</name>
<reference evidence="2 4" key="1">
    <citation type="submission" date="2020-01" db="EMBL/GenBank/DDBJ databases">
        <title>the WGS Modestobacter muralis CPCC 204518.</title>
        <authorList>
            <person name="Jiang Z."/>
        </authorList>
    </citation>
    <scope>NUCLEOTIDE SEQUENCE [LARGE SCALE GENOMIC DNA]</scope>
    <source>
        <strain evidence="2 4">DSM 100205</strain>
    </source>
</reference>
<accession>A0A6P0H5W9</accession>
<evidence type="ECO:0000313" key="5">
    <source>
        <dbReference type="Proteomes" id="UP000471152"/>
    </source>
</evidence>
<dbReference type="PANTHER" id="PTHR48079:SF6">
    <property type="entry name" value="NAD(P)-BINDING DOMAIN-CONTAINING PROTEIN-RELATED"/>
    <property type="match status" value="1"/>
</dbReference>
<evidence type="ECO:0000259" key="1">
    <source>
        <dbReference type="Pfam" id="PF01370"/>
    </source>
</evidence>
<dbReference type="InterPro" id="IPR051783">
    <property type="entry name" value="NAD(P)-dependent_oxidoreduct"/>
</dbReference>
<gene>
    <name evidence="3" type="ORF">G3R41_09515</name>
    <name evidence="2" type="ORF">GCU67_08860</name>
</gene>
<organism evidence="3 5">
    <name type="scientific">Modestobacter muralis</name>
    <dbReference type="NCBI Taxonomy" id="1608614"/>
    <lineage>
        <taxon>Bacteria</taxon>
        <taxon>Bacillati</taxon>
        <taxon>Actinomycetota</taxon>
        <taxon>Actinomycetes</taxon>
        <taxon>Geodermatophilales</taxon>
        <taxon>Geodermatophilaceae</taxon>
        <taxon>Modestobacter</taxon>
    </lineage>
</organism>
<evidence type="ECO:0000313" key="4">
    <source>
        <dbReference type="Proteomes" id="UP000468828"/>
    </source>
</evidence>
<dbReference type="InterPro" id="IPR036291">
    <property type="entry name" value="NAD(P)-bd_dom_sf"/>
</dbReference>
<dbReference type="Gene3D" id="3.40.50.720">
    <property type="entry name" value="NAD(P)-binding Rossmann-like Domain"/>
    <property type="match status" value="1"/>
</dbReference>
<dbReference type="GO" id="GO:0005737">
    <property type="term" value="C:cytoplasm"/>
    <property type="evidence" value="ECO:0007669"/>
    <property type="project" value="TreeGrafter"/>
</dbReference>
<dbReference type="SUPFAM" id="SSF51735">
    <property type="entry name" value="NAD(P)-binding Rossmann-fold domains"/>
    <property type="match status" value="1"/>
</dbReference>
<sequence length="363" mass="37570">MAEPTGSSLLPGLTVAVTGASGNVGTALLRALADAGVTEVRGLARRRPPETAPYAGVRWYTADLGTPESEPVLAEFLDGVDAVVHSAWALIPDRDPERLQRVNIEGTRRVLAAAAAAGVTHVVHLSSIGTYAAGPQTHPVNEDWPTTGVPSSQYSRLKAECERMLRAFDAANPGTTVTAIRPTLVLQPDAASEIGRYFLGPVLFPAARALPAPVAGVVAKVLPLPIPDLSIGVVHADDVADVIARALDRRAGGAFNVTAPPNFDAAGLAGALGMKRVAVPAVVLRTGMQAAFLSRLLQIEPGWLDLGLGVPPMDTTRARTVLGWRAKHSGGDVLRDFVAALGAGHGGEGPLLHPGTGPEHTPA</sequence>
<dbReference type="PANTHER" id="PTHR48079">
    <property type="entry name" value="PROTEIN YEEZ"/>
    <property type="match status" value="1"/>
</dbReference>
<proteinExistence type="predicted"/>
<dbReference type="Proteomes" id="UP000468828">
    <property type="component" value="Unassembled WGS sequence"/>
</dbReference>
<evidence type="ECO:0000313" key="2">
    <source>
        <dbReference type="EMBL" id="NEK94282.1"/>
    </source>
</evidence>
<dbReference type="EMBL" id="JAAGWH010000019">
    <property type="protein sequence ID" value="NEK94282.1"/>
    <property type="molecule type" value="Genomic_DNA"/>
</dbReference>
<comment type="caution">
    <text evidence="3">The sequence shown here is derived from an EMBL/GenBank/DDBJ whole genome shotgun (WGS) entry which is preliminary data.</text>
</comment>
<dbReference type="RefSeq" id="WP_163610861.1">
    <property type="nucleotide sequence ID" value="NZ_JAAGWB010000021.1"/>
</dbReference>